<dbReference type="GO" id="GO:0000793">
    <property type="term" value="C:condensed chromosome"/>
    <property type="evidence" value="ECO:0007669"/>
    <property type="project" value="TreeGrafter"/>
</dbReference>
<sequence length="444" mass="50863">MVGRMPVVSRERLRLREILQGCQYESGVSQWIKKLKDVYESSEDPAAFFSDLTHYLSFALTKEERSKYVNRVLEVVCQFGASFLSPPSSKEKESGKEGGSGEEGDNDDEEDEDESGEELPLFLSQLFHWLLDHHAMEGLMARLRVCLMLNRLLKLMGENATILEDLFQKIYDNMQERLQDRVAAIRGQAVTALQRLQDPSDTACPIIKAFVFHLCADPSPLVRKAVIQCIAVTKSTLAHVIRRTKDFDDSVRLATYKTISAKVHVRSMTIAQREDVLKRGLKDTSPQVREVVKKDIIQAWLRHSKEDILKLLYVLDVENSNEPELADATLDAIFEGVPNAQLLQKFSFFEDGGGRLIPVEKISLEIVVYWRNLLKKFHADGDEDHVELIVPELSVFCKYVRSFVMESMKDMDHHEVEEEDKMGTQVLILKQFILMMKFFDLSDE</sequence>
<dbReference type="Gene3D" id="1.25.10.10">
    <property type="entry name" value="Leucine-rich Repeat Variant"/>
    <property type="match status" value="1"/>
</dbReference>
<evidence type="ECO:0000256" key="2">
    <source>
        <dbReference type="SAM" id="MobiDB-lite"/>
    </source>
</evidence>
<dbReference type="InterPro" id="IPR011989">
    <property type="entry name" value="ARM-like"/>
</dbReference>
<feature type="compositionally biased region" description="Acidic residues" evidence="2">
    <location>
        <begin position="100"/>
        <end position="115"/>
    </location>
</feature>
<dbReference type="InterPro" id="IPR027165">
    <property type="entry name" value="CND3"/>
</dbReference>
<dbReference type="PANTHER" id="PTHR14418">
    <property type="entry name" value="CONDENSIN COMPLEX SUBUNIT 3-RELATED"/>
    <property type="match status" value="1"/>
</dbReference>
<dbReference type="Proteomes" id="UP000595437">
    <property type="component" value="Chromosome 18"/>
</dbReference>
<dbReference type="PANTHER" id="PTHR14418:SF5">
    <property type="entry name" value="CONDENSIN COMPLEX SUBUNIT 3"/>
    <property type="match status" value="1"/>
</dbReference>
<dbReference type="OrthoDB" id="27187at2759"/>
<dbReference type="GO" id="GO:0005737">
    <property type="term" value="C:cytoplasm"/>
    <property type="evidence" value="ECO:0007669"/>
    <property type="project" value="TreeGrafter"/>
</dbReference>
<protein>
    <submittedName>
        <fullName evidence="3">NonSMC condensin I complex_ subunit G putorius</fullName>
    </submittedName>
</protein>
<feature type="non-terminal residue" evidence="3">
    <location>
        <position position="444"/>
    </location>
</feature>
<proteinExistence type="predicted"/>
<keyword evidence="1" id="KW-0677">Repeat</keyword>
<dbReference type="InterPro" id="IPR000357">
    <property type="entry name" value="HEAT"/>
</dbReference>
<dbReference type="Pfam" id="PF12765">
    <property type="entry name" value="Cohesin_HEAT"/>
    <property type="match status" value="1"/>
</dbReference>
<gene>
    <name evidence="3" type="ORF">FKW44_023206</name>
</gene>
<dbReference type="GO" id="GO:0000796">
    <property type="term" value="C:condensin complex"/>
    <property type="evidence" value="ECO:0007669"/>
    <property type="project" value="InterPro"/>
</dbReference>
<dbReference type="InterPro" id="IPR016024">
    <property type="entry name" value="ARM-type_fold"/>
</dbReference>
<dbReference type="AlphaFoldDB" id="A0A7T8GNM2"/>
<dbReference type="GO" id="GO:0007076">
    <property type="term" value="P:mitotic chromosome condensation"/>
    <property type="evidence" value="ECO:0007669"/>
    <property type="project" value="InterPro"/>
</dbReference>
<dbReference type="InterPro" id="IPR026003">
    <property type="entry name" value="Cohesin_HEAT"/>
</dbReference>
<accession>A0A7T8GNM2</accession>
<name>A0A7T8GNM2_CALRO</name>
<dbReference type="EMBL" id="CP045907">
    <property type="protein sequence ID" value="QQP35083.1"/>
    <property type="molecule type" value="Genomic_DNA"/>
</dbReference>
<evidence type="ECO:0000256" key="1">
    <source>
        <dbReference type="ARBA" id="ARBA00022737"/>
    </source>
</evidence>
<reference evidence="4" key="1">
    <citation type="submission" date="2021-01" db="EMBL/GenBank/DDBJ databases">
        <title>Caligus Genome Assembly.</title>
        <authorList>
            <person name="Gallardo-Escarate C."/>
        </authorList>
    </citation>
    <scope>NUCLEOTIDE SEQUENCE [LARGE SCALE GENOMIC DNA]</scope>
</reference>
<feature type="region of interest" description="Disordered" evidence="2">
    <location>
        <begin position="86"/>
        <end position="115"/>
    </location>
</feature>
<evidence type="ECO:0000313" key="3">
    <source>
        <dbReference type="EMBL" id="QQP35083.1"/>
    </source>
</evidence>
<keyword evidence="4" id="KW-1185">Reference proteome</keyword>
<organism evidence="3 4">
    <name type="scientific">Caligus rogercresseyi</name>
    <name type="common">Sea louse</name>
    <dbReference type="NCBI Taxonomy" id="217165"/>
    <lineage>
        <taxon>Eukaryota</taxon>
        <taxon>Metazoa</taxon>
        <taxon>Ecdysozoa</taxon>
        <taxon>Arthropoda</taxon>
        <taxon>Crustacea</taxon>
        <taxon>Multicrustacea</taxon>
        <taxon>Hexanauplia</taxon>
        <taxon>Copepoda</taxon>
        <taxon>Siphonostomatoida</taxon>
        <taxon>Caligidae</taxon>
        <taxon>Caligus</taxon>
    </lineage>
</organism>
<dbReference type="SUPFAM" id="SSF48371">
    <property type="entry name" value="ARM repeat"/>
    <property type="match status" value="1"/>
</dbReference>
<evidence type="ECO:0000313" key="4">
    <source>
        <dbReference type="Proteomes" id="UP000595437"/>
    </source>
</evidence>
<dbReference type="Pfam" id="PF02985">
    <property type="entry name" value="HEAT"/>
    <property type="match status" value="1"/>
</dbReference>